<gene>
    <name evidence="4" type="primary">NAS2_2</name>
    <name evidence="4" type="ORF">HETSPECPRED_005563</name>
</gene>
<sequence length="144" mass="15177">MELNALESVAPSEALNKIAVIGSGPLPLTSLCIVQALKDRNCGPACIHNIDKDATAISQSTKLCCTLGFTEEAICFKCADALLNTLDLYQFDVVFLAADLQRAKAEHHDQCGEVDASWGAAGASNNAFTTQSLVSGEHPIVVSL</sequence>
<comment type="caution">
    <text evidence="4">The sequence shown here is derived from an EMBL/GenBank/DDBJ whole genome shotgun (WGS) entry which is preliminary data.</text>
</comment>
<proteinExistence type="inferred from homology"/>
<accession>A0A8H3FE26</accession>
<dbReference type="PANTHER" id="PTHR32266:SF12">
    <property type="entry name" value="NICOTIANAMINE SYNTHASE 3"/>
    <property type="match status" value="1"/>
</dbReference>
<evidence type="ECO:0000313" key="5">
    <source>
        <dbReference type="Proteomes" id="UP000664521"/>
    </source>
</evidence>
<evidence type="ECO:0000256" key="3">
    <source>
        <dbReference type="ARBA" id="ARBA00022691"/>
    </source>
</evidence>
<keyword evidence="5" id="KW-1185">Reference proteome</keyword>
<keyword evidence="3" id="KW-0949">S-adenosyl-L-methionine</keyword>
<dbReference type="AlphaFoldDB" id="A0A8H3FE26"/>
<dbReference type="InterPro" id="IPR029063">
    <property type="entry name" value="SAM-dependent_MTases_sf"/>
</dbReference>
<dbReference type="OrthoDB" id="1858069at2759"/>
<name>A0A8H3FE26_9LECA</name>
<reference evidence="4" key="1">
    <citation type="submission" date="2021-03" db="EMBL/GenBank/DDBJ databases">
        <authorList>
            <person name="Tagirdzhanova G."/>
        </authorList>
    </citation>
    <scope>NUCLEOTIDE SEQUENCE</scope>
</reference>
<evidence type="ECO:0000313" key="4">
    <source>
        <dbReference type="EMBL" id="CAF9924311.1"/>
    </source>
</evidence>
<evidence type="ECO:0000256" key="2">
    <source>
        <dbReference type="ARBA" id="ARBA00022679"/>
    </source>
</evidence>
<dbReference type="EMBL" id="CAJPDS010000035">
    <property type="protein sequence ID" value="CAF9924311.1"/>
    <property type="molecule type" value="Genomic_DNA"/>
</dbReference>
<dbReference type="Gene3D" id="3.40.50.150">
    <property type="entry name" value="Vaccinia Virus protein VP39"/>
    <property type="match status" value="1"/>
</dbReference>
<dbReference type="PANTHER" id="PTHR32266">
    <property type="entry name" value="NICOTIANAMINE SYNTHASE 3"/>
    <property type="match status" value="1"/>
</dbReference>
<dbReference type="InterPro" id="IPR004298">
    <property type="entry name" value="Nicotian_synth"/>
</dbReference>
<dbReference type="GO" id="GO:0000502">
    <property type="term" value="C:proteasome complex"/>
    <property type="evidence" value="ECO:0007669"/>
    <property type="project" value="UniProtKB-KW"/>
</dbReference>
<organism evidence="4 5">
    <name type="scientific">Heterodermia speciosa</name>
    <dbReference type="NCBI Taxonomy" id="116794"/>
    <lineage>
        <taxon>Eukaryota</taxon>
        <taxon>Fungi</taxon>
        <taxon>Dikarya</taxon>
        <taxon>Ascomycota</taxon>
        <taxon>Pezizomycotina</taxon>
        <taxon>Lecanoromycetes</taxon>
        <taxon>OSLEUM clade</taxon>
        <taxon>Lecanoromycetidae</taxon>
        <taxon>Caliciales</taxon>
        <taxon>Physciaceae</taxon>
        <taxon>Heterodermia</taxon>
    </lineage>
</organism>
<protein>
    <submittedName>
        <fullName evidence="4">26S proteasome regulatory subunit</fullName>
    </submittedName>
</protein>
<dbReference type="GO" id="GO:0030418">
    <property type="term" value="P:nicotianamine biosynthetic process"/>
    <property type="evidence" value="ECO:0007669"/>
    <property type="project" value="InterPro"/>
</dbReference>
<comment type="similarity">
    <text evidence="1">Belongs to the nicotianamine synthase (NAS)-like family.</text>
</comment>
<dbReference type="PROSITE" id="PS51142">
    <property type="entry name" value="NAS"/>
    <property type="match status" value="1"/>
</dbReference>
<dbReference type="Pfam" id="PF03059">
    <property type="entry name" value="NAS"/>
    <property type="match status" value="1"/>
</dbReference>
<keyword evidence="2" id="KW-0808">Transferase</keyword>
<dbReference type="Proteomes" id="UP000664521">
    <property type="component" value="Unassembled WGS sequence"/>
</dbReference>
<dbReference type="GO" id="GO:0030410">
    <property type="term" value="F:nicotianamine synthase activity"/>
    <property type="evidence" value="ECO:0007669"/>
    <property type="project" value="InterPro"/>
</dbReference>
<keyword evidence="4" id="KW-0647">Proteasome</keyword>
<evidence type="ECO:0000256" key="1">
    <source>
        <dbReference type="ARBA" id="ARBA00007009"/>
    </source>
</evidence>